<accession>A0ABP8AAH5</accession>
<feature type="transmembrane region" description="Helical" evidence="1">
    <location>
        <begin position="129"/>
        <end position="147"/>
    </location>
</feature>
<comment type="caution">
    <text evidence="2">The sequence shown here is derived from an EMBL/GenBank/DDBJ whole genome shotgun (WGS) entry which is preliminary data.</text>
</comment>
<dbReference type="EMBL" id="BAAAZK010000007">
    <property type="protein sequence ID" value="GAA4180564.1"/>
    <property type="molecule type" value="Genomic_DNA"/>
</dbReference>
<reference evidence="3" key="1">
    <citation type="journal article" date="2019" name="Int. J. Syst. Evol. Microbiol.">
        <title>The Global Catalogue of Microorganisms (GCM) 10K type strain sequencing project: providing services to taxonomists for standard genome sequencing and annotation.</title>
        <authorList>
            <consortium name="The Broad Institute Genomics Platform"/>
            <consortium name="The Broad Institute Genome Sequencing Center for Infectious Disease"/>
            <person name="Wu L."/>
            <person name="Ma J."/>
        </authorList>
    </citation>
    <scope>NUCLEOTIDE SEQUENCE [LARGE SCALE GENOMIC DNA]</scope>
    <source>
        <strain evidence="3">JCM 16722</strain>
    </source>
</reference>
<protein>
    <recommendedName>
        <fullName evidence="4">DUF3592 domain-containing protein</fullName>
    </recommendedName>
</protein>
<sequence>MHFLKTTITSSLFVIGGMILLYKSNRERSDYIKNPGTITYLSKEYKELPKRFHGKYRYLKIDSYPYVFELYMPNSVLTEQDIDDLHVGDKIEIYYSENSGIKETGINDDVEFIDYQKTPFFINIRFEDIFRYIFIWFGVVLFMIGLFHKLNKSRPWRGYH</sequence>
<dbReference type="RefSeq" id="WP_346087193.1">
    <property type="nucleotide sequence ID" value="NZ_BAAAZK010000007.1"/>
</dbReference>
<dbReference type="Proteomes" id="UP001500167">
    <property type="component" value="Unassembled WGS sequence"/>
</dbReference>
<keyword evidence="1" id="KW-1133">Transmembrane helix</keyword>
<keyword evidence="3" id="KW-1185">Reference proteome</keyword>
<evidence type="ECO:0008006" key="4">
    <source>
        <dbReference type="Google" id="ProtNLM"/>
    </source>
</evidence>
<gene>
    <name evidence="2" type="ORF">GCM10022218_34980</name>
</gene>
<keyword evidence="1" id="KW-0472">Membrane</keyword>
<proteinExistence type="predicted"/>
<evidence type="ECO:0000256" key="1">
    <source>
        <dbReference type="SAM" id="Phobius"/>
    </source>
</evidence>
<evidence type="ECO:0000313" key="2">
    <source>
        <dbReference type="EMBL" id="GAA4180564.1"/>
    </source>
</evidence>
<name>A0ABP8AAH5_9SPHI</name>
<keyword evidence="1" id="KW-0812">Transmembrane</keyword>
<evidence type="ECO:0000313" key="3">
    <source>
        <dbReference type="Proteomes" id="UP001500167"/>
    </source>
</evidence>
<organism evidence="2 3">
    <name type="scientific">Sphingobacterium ginsenosidimutans</name>
    <dbReference type="NCBI Taxonomy" id="687845"/>
    <lineage>
        <taxon>Bacteria</taxon>
        <taxon>Pseudomonadati</taxon>
        <taxon>Bacteroidota</taxon>
        <taxon>Sphingobacteriia</taxon>
        <taxon>Sphingobacteriales</taxon>
        <taxon>Sphingobacteriaceae</taxon>
        <taxon>Sphingobacterium</taxon>
    </lineage>
</organism>